<dbReference type="GeneID" id="113213990"/>
<keyword evidence="1" id="KW-0812">Transmembrane</keyword>
<dbReference type="Proteomes" id="UP000504606">
    <property type="component" value="Unplaced"/>
</dbReference>
<proteinExistence type="predicted"/>
<reference evidence="3" key="1">
    <citation type="submission" date="2025-08" db="UniProtKB">
        <authorList>
            <consortium name="RefSeq"/>
        </authorList>
    </citation>
    <scope>IDENTIFICATION</scope>
    <source>
        <tissue evidence="3">Whole organism</tissue>
    </source>
</reference>
<evidence type="ECO:0000313" key="3">
    <source>
        <dbReference type="RefSeq" id="XP_026289006.2"/>
    </source>
</evidence>
<dbReference type="RefSeq" id="XP_026289006.2">
    <property type="nucleotide sequence ID" value="XM_026433221.2"/>
</dbReference>
<dbReference type="KEGG" id="foc:113213990"/>
<name>A0A6J1TDS4_FRAOC</name>
<sequence length="218" mass="25232">MAHLVGNGLHRGRNRRRSHNLLVYSKMSFIVALALISPLGIHGKVLNNFMGPFIAYTERFSLCESNNQPLPWRWHLRGTHFNPAKPRESQLLTGNITGEKYPLDNKSWAKVVIDVRSNNQWKENGFIFSFKDKACQNFKDHIPTVYELFFKKNETKGECKIEPGVYEVENGPIRWVFPKFPIGFYGHFRFKLMFGMDEIQYACMSVDCKTIPKGVGQE</sequence>
<organism evidence="2 3">
    <name type="scientific">Frankliniella occidentalis</name>
    <name type="common">Western flower thrips</name>
    <name type="synonym">Euthrips occidentalis</name>
    <dbReference type="NCBI Taxonomy" id="133901"/>
    <lineage>
        <taxon>Eukaryota</taxon>
        <taxon>Metazoa</taxon>
        <taxon>Ecdysozoa</taxon>
        <taxon>Arthropoda</taxon>
        <taxon>Hexapoda</taxon>
        <taxon>Insecta</taxon>
        <taxon>Pterygota</taxon>
        <taxon>Neoptera</taxon>
        <taxon>Paraneoptera</taxon>
        <taxon>Thysanoptera</taxon>
        <taxon>Terebrantia</taxon>
        <taxon>Thripoidea</taxon>
        <taxon>Thripidae</taxon>
        <taxon>Frankliniella</taxon>
    </lineage>
</organism>
<protein>
    <submittedName>
        <fullName evidence="3">Uncharacterized protein LOC113213990</fullName>
    </submittedName>
</protein>
<evidence type="ECO:0000313" key="2">
    <source>
        <dbReference type="Proteomes" id="UP000504606"/>
    </source>
</evidence>
<keyword evidence="1" id="KW-1133">Transmembrane helix</keyword>
<keyword evidence="1" id="KW-0472">Membrane</keyword>
<keyword evidence="2" id="KW-1185">Reference proteome</keyword>
<gene>
    <name evidence="3" type="primary">LOC113213990</name>
</gene>
<dbReference type="AlphaFoldDB" id="A0A6J1TDS4"/>
<accession>A0A6J1TDS4</accession>
<feature type="transmembrane region" description="Helical" evidence="1">
    <location>
        <begin position="21"/>
        <end position="41"/>
    </location>
</feature>
<evidence type="ECO:0000256" key="1">
    <source>
        <dbReference type="SAM" id="Phobius"/>
    </source>
</evidence>